<keyword evidence="6" id="KW-1185">Reference proteome</keyword>
<dbReference type="InterPro" id="IPR000835">
    <property type="entry name" value="HTH_MarR-typ"/>
</dbReference>
<name>A0A1W6YTA5_9BORD</name>
<accession>A0A1W6YTA5</accession>
<keyword evidence="1" id="KW-0805">Transcription regulation</keyword>
<sequence>MDPLPRKRPPSPCNCGALRKAARRISRLYDEALAPVGIGAGQHAILAELARWADDAPTLWELADALVLDRTTIGRNLRPLERDGYVDIRPCAIDRRKKRVGLTPAGRRKLAESAIHWQQAQDAFERSFGPAQARSLRSRLLAIANTQDIDINDSGTMQPMVQTPYLKEHDE</sequence>
<dbReference type="PROSITE" id="PS50995">
    <property type="entry name" value="HTH_MARR_2"/>
    <property type="match status" value="1"/>
</dbReference>
<keyword evidence="2" id="KW-0238">DNA-binding</keyword>
<dbReference type="Proteomes" id="UP000194151">
    <property type="component" value="Chromosome"/>
</dbReference>
<feature type="domain" description="HTH marR-type" evidence="4">
    <location>
        <begin position="11"/>
        <end position="145"/>
    </location>
</feature>
<dbReference type="EMBL" id="CP021108">
    <property type="protein sequence ID" value="ARP84139.1"/>
    <property type="molecule type" value="Genomic_DNA"/>
</dbReference>
<dbReference type="SMART" id="SM00347">
    <property type="entry name" value="HTH_MARR"/>
    <property type="match status" value="1"/>
</dbReference>
<dbReference type="KEGG" id="bgv:CAL12_27205"/>
<gene>
    <name evidence="5" type="ORF">CAL12_27205</name>
</gene>
<dbReference type="SUPFAM" id="SSF46785">
    <property type="entry name" value="Winged helix' DNA-binding domain"/>
    <property type="match status" value="1"/>
</dbReference>
<evidence type="ECO:0000256" key="3">
    <source>
        <dbReference type="ARBA" id="ARBA00023163"/>
    </source>
</evidence>
<dbReference type="GO" id="GO:0003677">
    <property type="term" value="F:DNA binding"/>
    <property type="evidence" value="ECO:0007669"/>
    <property type="project" value="UniProtKB-KW"/>
</dbReference>
<dbReference type="InterPro" id="IPR036390">
    <property type="entry name" value="WH_DNA-bd_sf"/>
</dbReference>
<proteinExistence type="predicted"/>
<evidence type="ECO:0000259" key="4">
    <source>
        <dbReference type="PROSITE" id="PS50995"/>
    </source>
</evidence>
<dbReference type="PROSITE" id="PS01117">
    <property type="entry name" value="HTH_MARR_1"/>
    <property type="match status" value="1"/>
</dbReference>
<dbReference type="Gene3D" id="1.10.10.10">
    <property type="entry name" value="Winged helix-like DNA-binding domain superfamily/Winged helix DNA-binding domain"/>
    <property type="match status" value="1"/>
</dbReference>
<dbReference type="PANTHER" id="PTHR33164:SF105">
    <property type="entry name" value="TRANSCRIPTIONAL REPRESSOR PROTEIN-RELATED"/>
    <property type="match status" value="1"/>
</dbReference>
<protein>
    <recommendedName>
        <fullName evidence="4">HTH marR-type domain-containing protein</fullName>
    </recommendedName>
</protein>
<dbReference type="STRING" id="1416806.CAL12_27205"/>
<keyword evidence="3" id="KW-0804">Transcription</keyword>
<dbReference type="RefSeq" id="WP_086067463.1">
    <property type="nucleotide sequence ID" value="NZ_CP021108.1"/>
</dbReference>
<dbReference type="InterPro" id="IPR039422">
    <property type="entry name" value="MarR/SlyA-like"/>
</dbReference>
<dbReference type="OrthoDB" id="8795430at2"/>
<dbReference type="InterPro" id="IPR023187">
    <property type="entry name" value="Tscrpt_reg_MarR-type_CS"/>
</dbReference>
<evidence type="ECO:0000256" key="1">
    <source>
        <dbReference type="ARBA" id="ARBA00023015"/>
    </source>
</evidence>
<dbReference type="PANTHER" id="PTHR33164">
    <property type="entry name" value="TRANSCRIPTIONAL REGULATOR, MARR FAMILY"/>
    <property type="match status" value="1"/>
</dbReference>
<evidence type="ECO:0000313" key="5">
    <source>
        <dbReference type="EMBL" id="ARP84139.1"/>
    </source>
</evidence>
<reference evidence="5 6" key="1">
    <citation type="submission" date="2017-05" db="EMBL/GenBank/DDBJ databases">
        <title>Complete and WGS of Bordetella genogroups.</title>
        <authorList>
            <person name="Spilker T."/>
            <person name="LiPuma J."/>
        </authorList>
    </citation>
    <scope>NUCLEOTIDE SEQUENCE [LARGE SCALE GENOMIC DNA]</scope>
    <source>
        <strain evidence="5 6">AU19157</strain>
    </source>
</reference>
<organism evidence="5 6">
    <name type="scientific">Bordetella genomosp. 8</name>
    <dbReference type="NCBI Taxonomy" id="1416806"/>
    <lineage>
        <taxon>Bacteria</taxon>
        <taxon>Pseudomonadati</taxon>
        <taxon>Pseudomonadota</taxon>
        <taxon>Betaproteobacteria</taxon>
        <taxon>Burkholderiales</taxon>
        <taxon>Alcaligenaceae</taxon>
        <taxon>Bordetella</taxon>
    </lineage>
</organism>
<dbReference type="GO" id="GO:0003700">
    <property type="term" value="F:DNA-binding transcription factor activity"/>
    <property type="evidence" value="ECO:0007669"/>
    <property type="project" value="InterPro"/>
</dbReference>
<dbReference type="GO" id="GO:0006950">
    <property type="term" value="P:response to stress"/>
    <property type="evidence" value="ECO:0007669"/>
    <property type="project" value="TreeGrafter"/>
</dbReference>
<evidence type="ECO:0000256" key="2">
    <source>
        <dbReference type="ARBA" id="ARBA00023125"/>
    </source>
</evidence>
<evidence type="ECO:0000313" key="6">
    <source>
        <dbReference type="Proteomes" id="UP000194151"/>
    </source>
</evidence>
<dbReference type="AlphaFoldDB" id="A0A1W6YTA5"/>
<dbReference type="InterPro" id="IPR036388">
    <property type="entry name" value="WH-like_DNA-bd_sf"/>
</dbReference>